<proteinExistence type="predicted"/>
<evidence type="ECO:0000313" key="2">
    <source>
        <dbReference type="Proteomes" id="UP000052015"/>
    </source>
</evidence>
<comment type="caution">
    <text evidence="1">The sequence shown here is derived from an EMBL/GenBank/DDBJ whole genome shotgun (WGS) entry which is preliminary data.</text>
</comment>
<name>A0A0R3JTV3_CALMK</name>
<dbReference type="OrthoDB" id="9932738at2"/>
<evidence type="ECO:0000313" key="1">
    <source>
        <dbReference type="EMBL" id="KRQ86979.1"/>
    </source>
</evidence>
<evidence type="ECO:0008006" key="3">
    <source>
        <dbReference type="Google" id="ProtNLM"/>
    </source>
</evidence>
<sequence length="60" mass="7206">MDLQKYLGYVLEDVIPFFEEQNIQYEIYELLTPKGEKIGEEKRIVKIEEGQTVKIFISYF</sequence>
<dbReference type="Proteomes" id="UP000052015">
    <property type="component" value="Unassembled WGS sequence"/>
</dbReference>
<keyword evidence="2" id="KW-1185">Reference proteome</keyword>
<protein>
    <recommendedName>
        <fullName evidence="3">PASTA domain protein</fullName>
    </recommendedName>
</protein>
<organism evidence="1 2">
    <name type="scientific">Caloramator mitchellensis</name>
    <dbReference type="NCBI Taxonomy" id="908809"/>
    <lineage>
        <taxon>Bacteria</taxon>
        <taxon>Bacillati</taxon>
        <taxon>Bacillota</taxon>
        <taxon>Clostridia</taxon>
        <taxon>Eubacteriales</taxon>
        <taxon>Clostridiaceae</taxon>
        <taxon>Caloramator</taxon>
    </lineage>
</organism>
<dbReference type="RefSeq" id="WP_057978072.1">
    <property type="nucleotide sequence ID" value="NZ_LKHP01000005.1"/>
</dbReference>
<dbReference type="EMBL" id="LKHP01000005">
    <property type="protein sequence ID" value="KRQ86979.1"/>
    <property type="molecule type" value="Genomic_DNA"/>
</dbReference>
<dbReference type="AlphaFoldDB" id="A0A0R3JTV3"/>
<reference evidence="1 2" key="1">
    <citation type="submission" date="2015-09" db="EMBL/GenBank/DDBJ databases">
        <title>Draft genome sequence of a Caloramator mitchellensis, a moderate thermophile from the Great Artesian Basin of Australia.</title>
        <authorList>
            <person name="Patel B.K."/>
        </authorList>
    </citation>
    <scope>NUCLEOTIDE SEQUENCE [LARGE SCALE GENOMIC DNA]</scope>
    <source>
        <strain evidence="1 2">VF08</strain>
    </source>
</reference>
<dbReference type="STRING" id="908809.ABG79_01169"/>
<gene>
    <name evidence="1" type="ORF">ABG79_01169</name>
</gene>
<accession>A0A0R3JTV3</accession>